<keyword evidence="3 7" id="KW-0479">Metal-binding</keyword>
<protein>
    <recommendedName>
        <fullName evidence="10">Cytochrome P450</fullName>
    </recommendedName>
</protein>
<dbReference type="OMA" id="YIPFNAH"/>
<keyword evidence="4" id="KW-0560">Oxidoreductase</keyword>
<dbReference type="GO" id="GO:0005506">
    <property type="term" value="F:iron ion binding"/>
    <property type="evidence" value="ECO:0007669"/>
    <property type="project" value="InterPro"/>
</dbReference>
<evidence type="ECO:0000256" key="4">
    <source>
        <dbReference type="ARBA" id="ARBA00023002"/>
    </source>
</evidence>
<organism evidence="8 9">
    <name type="scientific">Aspergillus carbonarius (strain ITEM 5010)</name>
    <dbReference type="NCBI Taxonomy" id="602072"/>
    <lineage>
        <taxon>Eukaryota</taxon>
        <taxon>Fungi</taxon>
        <taxon>Dikarya</taxon>
        <taxon>Ascomycota</taxon>
        <taxon>Pezizomycotina</taxon>
        <taxon>Eurotiomycetes</taxon>
        <taxon>Eurotiomycetidae</taxon>
        <taxon>Eurotiales</taxon>
        <taxon>Aspergillaceae</taxon>
        <taxon>Aspergillus</taxon>
        <taxon>Aspergillus subgen. Circumdati</taxon>
    </lineage>
</organism>
<dbReference type="InterPro" id="IPR050121">
    <property type="entry name" value="Cytochrome_P450_monoxygenase"/>
</dbReference>
<gene>
    <name evidence="8" type="ORF">ASPCADRAFT_178667</name>
</gene>
<dbReference type="AlphaFoldDB" id="A0A1R3R863"/>
<keyword evidence="7" id="KW-0349">Heme</keyword>
<dbReference type="InterPro" id="IPR036396">
    <property type="entry name" value="Cyt_P450_sf"/>
</dbReference>
<dbReference type="InterPro" id="IPR002403">
    <property type="entry name" value="Cyt_P450_E_grp-IV"/>
</dbReference>
<dbReference type="Gene3D" id="1.10.630.10">
    <property type="entry name" value="Cytochrome P450"/>
    <property type="match status" value="1"/>
</dbReference>
<dbReference type="GO" id="GO:0016705">
    <property type="term" value="F:oxidoreductase activity, acting on paired donors, with incorporation or reduction of molecular oxygen"/>
    <property type="evidence" value="ECO:0007669"/>
    <property type="project" value="InterPro"/>
</dbReference>
<dbReference type="InterPro" id="IPR001128">
    <property type="entry name" value="Cyt_P450"/>
</dbReference>
<dbReference type="EMBL" id="KV907515">
    <property type="protein sequence ID" value="OOF90682.1"/>
    <property type="molecule type" value="Genomic_DNA"/>
</dbReference>
<accession>A0A1R3R863</accession>
<dbReference type="GO" id="GO:0020037">
    <property type="term" value="F:heme binding"/>
    <property type="evidence" value="ECO:0007669"/>
    <property type="project" value="InterPro"/>
</dbReference>
<evidence type="ECO:0000256" key="5">
    <source>
        <dbReference type="ARBA" id="ARBA00023004"/>
    </source>
</evidence>
<evidence type="ECO:0000256" key="6">
    <source>
        <dbReference type="ARBA" id="ARBA00023033"/>
    </source>
</evidence>
<dbReference type="STRING" id="602072.A0A1R3R863"/>
<evidence type="ECO:0000256" key="3">
    <source>
        <dbReference type="ARBA" id="ARBA00022723"/>
    </source>
</evidence>
<evidence type="ECO:0000313" key="8">
    <source>
        <dbReference type="EMBL" id="OOF90682.1"/>
    </source>
</evidence>
<keyword evidence="5 7" id="KW-0408">Iron</keyword>
<keyword evidence="9" id="KW-1185">Reference proteome</keyword>
<name>A0A1R3R863_ASPC5</name>
<dbReference type="CDD" id="cd11070">
    <property type="entry name" value="CYP56-like"/>
    <property type="match status" value="1"/>
</dbReference>
<keyword evidence="6" id="KW-0503">Monooxygenase</keyword>
<evidence type="ECO:0000313" key="9">
    <source>
        <dbReference type="Proteomes" id="UP000188318"/>
    </source>
</evidence>
<dbReference type="SUPFAM" id="SSF48264">
    <property type="entry name" value="Cytochrome P450"/>
    <property type="match status" value="1"/>
</dbReference>
<evidence type="ECO:0008006" key="10">
    <source>
        <dbReference type="Google" id="ProtNLM"/>
    </source>
</evidence>
<comment type="similarity">
    <text evidence="2">Belongs to the cytochrome P450 family.</text>
</comment>
<dbReference type="PANTHER" id="PTHR24305:SF223">
    <property type="entry name" value="CYTOCHROME P450-DIT2"/>
    <property type="match status" value="1"/>
</dbReference>
<sequence length="498" mass="56020">MELLASIGCLGLAGATLLWWYFHVPSSIPRDIPRIPLYVCLLSIWWNMGHPEVYNRWIRQPLEKHGAVAIWFTGHWCILVTHPDLLTDLFRNDEAYPKLGINIRAPGGVLGTFSGDNIINSGHANWATYTSIMKPGILQRFDLGPIQQKASRLAERLVQAQKESGPHKGILVMPWLARLTQDVMSLCLFGYDLQALDEPRVPYLELLGEIIPALFNRWFLYFPVLEQVGKLLPSRRRAFQKIKEFDRLLDGIVATTTASGTEKPSTLVSHRLKHALDTGAIKPSQYRSNLRMTFMVGHDNTEFLLTSAMWELGRSPIAQDRLRAEILDATRLNSSPDTLQNLPYLTSVIHEVLRLYPPVAEMINHNSARASFLGGKIPIQPGTNIGWNAYGVHTNPDLWGPDAGDFNPERWGLSIKDIQSNVRRRTIQGHYIPFGMHSRKCLGQALALSGAKVTLSELVRRMKWMVDPAYRLQIGGPMLTFPMGLKVIVEDLGVEATV</sequence>
<dbReference type="GO" id="GO:0004497">
    <property type="term" value="F:monooxygenase activity"/>
    <property type="evidence" value="ECO:0007669"/>
    <property type="project" value="UniProtKB-KW"/>
</dbReference>
<proteinExistence type="inferred from homology"/>
<feature type="binding site" description="axial binding residue" evidence="7">
    <location>
        <position position="441"/>
    </location>
    <ligand>
        <name>heme</name>
        <dbReference type="ChEBI" id="CHEBI:30413"/>
    </ligand>
    <ligandPart>
        <name>Fe</name>
        <dbReference type="ChEBI" id="CHEBI:18248"/>
    </ligandPart>
</feature>
<evidence type="ECO:0000256" key="7">
    <source>
        <dbReference type="PIRSR" id="PIRSR602403-1"/>
    </source>
</evidence>
<dbReference type="OrthoDB" id="1470350at2759"/>
<dbReference type="Pfam" id="PF00067">
    <property type="entry name" value="p450"/>
    <property type="match status" value="1"/>
</dbReference>
<reference evidence="9" key="1">
    <citation type="journal article" date="2017" name="Genome Biol.">
        <title>Comparative genomics reveals high biological diversity and specific adaptations in the industrially and medically important fungal genus Aspergillus.</title>
        <authorList>
            <person name="de Vries R.P."/>
            <person name="Riley R."/>
            <person name="Wiebenga A."/>
            <person name="Aguilar-Osorio G."/>
            <person name="Amillis S."/>
            <person name="Uchima C.A."/>
            <person name="Anderluh G."/>
            <person name="Asadollahi M."/>
            <person name="Askin M."/>
            <person name="Barry K."/>
            <person name="Battaglia E."/>
            <person name="Bayram O."/>
            <person name="Benocci T."/>
            <person name="Braus-Stromeyer S.A."/>
            <person name="Caldana C."/>
            <person name="Canovas D."/>
            <person name="Cerqueira G.C."/>
            <person name="Chen F."/>
            <person name="Chen W."/>
            <person name="Choi C."/>
            <person name="Clum A."/>
            <person name="Dos Santos R.A."/>
            <person name="Damasio A.R."/>
            <person name="Diallinas G."/>
            <person name="Emri T."/>
            <person name="Fekete E."/>
            <person name="Flipphi M."/>
            <person name="Freyberg S."/>
            <person name="Gallo A."/>
            <person name="Gournas C."/>
            <person name="Habgood R."/>
            <person name="Hainaut M."/>
            <person name="Harispe M.L."/>
            <person name="Henrissat B."/>
            <person name="Hilden K.S."/>
            <person name="Hope R."/>
            <person name="Hossain A."/>
            <person name="Karabika E."/>
            <person name="Karaffa L."/>
            <person name="Karanyi Z."/>
            <person name="Krasevec N."/>
            <person name="Kuo A."/>
            <person name="Kusch H."/>
            <person name="LaButti K."/>
            <person name="Lagendijk E.L."/>
            <person name="Lapidus A."/>
            <person name="Levasseur A."/>
            <person name="Lindquist E."/>
            <person name="Lipzen A."/>
            <person name="Logrieco A.F."/>
            <person name="MacCabe A."/>
            <person name="Maekelae M.R."/>
            <person name="Malavazi I."/>
            <person name="Melin P."/>
            <person name="Meyer V."/>
            <person name="Mielnichuk N."/>
            <person name="Miskei M."/>
            <person name="Molnar A.P."/>
            <person name="Mule G."/>
            <person name="Ngan C.Y."/>
            <person name="Orejas M."/>
            <person name="Orosz E."/>
            <person name="Ouedraogo J.P."/>
            <person name="Overkamp K.M."/>
            <person name="Park H.-S."/>
            <person name="Perrone G."/>
            <person name="Piumi F."/>
            <person name="Punt P.J."/>
            <person name="Ram A.F."/>
            <person name="Ramon A."/>
            <person name="Rauscher S."/>
            <person name="Record E."/>
            <person name="Riano-Pachon D.M."/>
            <person name="Robert V."/>
            <person name="Roehrig J."/>
            <person name="Ruller R."/>
            <person name="Salamov A."/>
            <person name="Salih N.S."/>
            <person name="Samson R.A."/>
            <person name="Sandor E."/>
            <person name="Sanguinetti M."/>
            <person name="Schuetze T."/>
            <person name="Sepcic K."/>
            <person name="Shelest E."/>
            <person name="Sherlock G."/>
            <person name="Sophianopoulou V."/>
            <person name="Squina F.M."/>
            <person name="Sun H."/>
            <person name="Susca A."/>
            <person name="Todd R.B."/>
            <person name="Tsang A."/>
            <person name="Unkles S.E."/>
            <person name="van de Wiele N."/>
            <person name="van Rossen-Uffink D."/>
            <person name="Oliveira J.V."/>
            <person name="Vesth T.C."/>
            <person name="Visser J."/>
            <person name="Yu J.-H."/>
            <person name="Zhou M."/>
            <person name="Andersen M.R."/>
            <person name="Archer D.B."/>
            <person name="Baker S.E."/>
            <person name="Benoit I."/>
            <person name="Brakhage A.A."/>
            <person name="Braus G.H."/>
            <person name="Fischer R."/>
            <person name="Frisvad J.C."/>
            <person name="Goldman G.H."/>
            <person name="Houbraken J."/>
            <person name="Oakley B."/>
            <person name="Pocsi I."/>
            <person name="Scazzocchio C."/>
            <person name="Seiboth B."/>
            <person name="vanKuyk P.A."/>
            <person name="Wortman J."/>
            <person name="Dyer P.S."/>
            <person name="Grigoriev I.V."/>
        </authorList>
    </citation>
    <scope>NUCLEOTIDE SEQUENCE [LARGE SCALE GENOMIC DNA]</scope>
    <source>
        <strain evidence="9">ITEM 5010</strain>
    </source>
</reference>
<dbReference type="PANTHER" id="PTHR24305">
    <property type="entry name" value="CYTOCHROME P450"/>
    <property type="match status" value="1"/>
</dbReference>
<evidence type="ECO:0000256" key="2">
    <source>
        <dbReference type="ARBA" id="ARBA00010617"/>
    </source>
</evidence>
<evidence type="ECO:0000256" key="1">
    <source>
        <dbReference type="ARBA" id="ARBA00001971"/>
    </source>
</evidence>
<dbReference type="PRINTS" id="PR00385">
    <property type="entry name" value="P450"/>
</dbReference>
<dbReference type="VEuPathDB" id="FungiDB:ASPCADRAFT_178667"/>
<dbReference type="PRINTS" id="PR00465">
    <property type="entry name" value="EP450IV"/>
</dbReference>
<comment type="cofactor">
    <cofactor evidence="1 7">
        <name>heme</name>
        <dbReference type="ChEBI" id="CHEBI:30413"/>
    </cofactor>
</comment>
<dbReference type="Proteomes" id="UP000188318">
    <property type="component" value="Unassembled WGS sequence"/>
</dbReference>